<dbReference type="Gene3D" id="2.40.37.10">
    <property type="entry name" value="Lyase, Ornithine Decarboxylase, Chain A, domain 1"/>
    <property type="match status" value="1"/>
</dbReference>
<dbReference type="PRINTS" id="PR00992">
    <property type="entry name" value="ALARACEMASE"/>
</dbReference>
<dbReference type="SMART" id="SM01005">
    <property type="entry name" value="Ala_racemase_C"/>
    <property type="match status" value="1"/>
</dbReference>
<dbReference type="PANTHER" id="PTHR30511">
    <property type="entry name" value="ALANINE RACEMASE"/>
    <property type="match status" value="1"/>
</dbReference>
<dbReference type="GO" id="GO:0008784">
    <property type="term" value="F:alanine racemase activity"/>
    <property type="evidence" value="ECO:0007669"/>
    <property type="project" value="UniProtKB-UniRule"/>
</dbReference>
<evidence type="ECO:0000313" key="9">
    <source>
        <dbReference type="Proteomes" id="UP000051717"/>
    </source>
</evidence>
<evidence type="ECO:0000256" key="4">
    <source>
        <dbReference type="HAMAP-Rule" id="MF_01201"/>
    </source>
</evidence>
<comment type="similarity">
    <text evidence="4">Belongs to the alanine racemase family.</text>
</comment>
<evidence type="ECO:0000256" key="1">
    <source>
        <dbReference type="ARBA" id="ARBA00001933"/>
    </source>
</evidence>
<dbReference type="InterPro" id="IPR020622">
    <property type="entry name" value="Ala_racemase_pyridoxalP-BS"/>
</dbReference>
<feature type="domain" description="Alanine racemase C-terminal" evidence="7">
    <location>
        <begin position="245"/>
        <end position="373"/>
    </location>
</feature>
<gene>
    <name evidence="8" type="ORF">AMJ82_08740</name>
</gene>
<feature type="modified residue" description="N6-(pyridoxal phosphate)lysine" evidence="4 5">
    <location>
        <position position="39"/>
    </location>
</feature>
<evidence type="ECO:0000256" key="3">
    <source>
        <dbReference type="ARBA" id="ARBA00023235"/>
    </source>
</evidence>
<accession>A0A0S8G612</accession>
<comment type="function">
    <text evidence="4">Catalyzes the interconversion of L-alanine and D-alanine. May also act on other amino acids.</text>
</comment>
<dbReference type="UniPathway" id="UPA00042">
    <property type="reaction ID" value="UER00497"/>
</dbReference>
<dbReference type="PANTHER" id="PTHR30511:SF0">
    <property type="entry name" value="ALANINE RACEMASE, CATABOLIC-RELATED"/>
    <property type="match status" value="1"/>
</dbReference>
<dbReference type="InterPro" id="IPR011079">
    <property type="entry name" value="Ala_racemase_C"/>
</dbReference>
<dbReference type="InterPro" id="IPR009006">
    <property type="entry name" value="Ala_racemase/Decarboxylase_C"/>
</dbReference>
<dbReference type="PATRIC" id="fig|1703774.3.peg.540"/>
<keyword evidence="3 4" id="KW-0413">Isomerase</keyword>
<evidence type="ECO:0000256" key="6">
    <source>
        <dbReference type="PIRSR" id="PIRSR600821-52"/>
    </source>
</evidence>
<feature type="active site" description="Proton acceptor; specific for D-alanine" evidence="4">
    <location>
        <position position="39"/>
    </location>
</feature>
<protein>
    <recommendedName>
        <fullName evidence="4">Alanine racemase</fullName>
        <ecNumber evidence="4">5.1.1.1</ecNumber>
    </recommendedName>
</protein>
<organism evidence="8 9">
    <name type="scientific">candidate division TA06 bacterium SM23_40</name>
    <dbReference type="NCBI Taxonomy" id="1703774"/>
    <lineage>
        <taxon>Bacteria</taxon>
        <taxon>Bacteria division TA06</taxon>
    </lineage>
</organism>
<dbReference type="PROSITE" id="PS00395">
    <property type="entry name" value="ALANINE_RACEMASE"/>
    <property type="match status" value="1"/>
</dbReference>
<dbReference type="SUPFAM" id="SSF50621">
    <property type="entry name" value="Alanine racemase C-terminal domain-like"/>
    <property type="match status" value="1"/>
</dbReference>
<evidence type="ECO:0000256" key="2">
    <source>
        <dbReference type="ARBA" id="ARBA00022898"/>
    </source>
</evidence>
<dbReference type="GO" id="GO:0030632">
    <property type="term" value="P:D-alanine biosynthetic process"/>
    <property type="evidence" value="ECO:0007669"/>
    <property type="project" value="UniProtKB-UniRule"/>
</dbReference>
<proteinExistence type="inferred from homology"/>
<evidence type="ECO:0000259" key="7">
    <source>
        <dbReference type="SMART" id="SM01005"/>
    </source>
</evidence>
<keyword evidence="2 4" id="KW-0663">Pyridoxal phosphate</keyword>
<dbReference type="EMBL" id="LJUI01000084">
    <property type="protein sequence ID" value="KPK68240.1"/>
    <property type="molecule type" value="Genomic_DNA"/>
</dbReference>
<dbReference type="Pfam" id="PF01168">
    <property type="entry name" value="Ala_racemase_N"/>
    <property type="match status" value="1"/>
</dbReference>
<feature type="binding site" evidence="4 6">
    <location>
        <position position="137"/>
    </location>
    <ligand>
        <name>substrate</name>
    </ligand>
</feature>
<dbReference type="Pfam" id="PF00842">
    <property type="entry name" value="Ala_racemase_C"/>
    <property type="match status" value="1"/>
</dbReference>
<dbReference type="GO" id="GO:0030170">
    <property type="term" value="F:pyridoxal phosphate binding"/>
    <property type="evidence" value="ECO:0007669"/>
    <property type="project" value="UniProtKB-UniRule"/>
</dbReference>
<dbReference type="NCBIfam" id="TIGR00492">
    <property type="entry name" value="alr"/>
    <property type="match status" value="1"/>
</dbReference>
<dbReference type="GO" id="GO:0005829">
    <property type="term" value="C:cytosol"/>
    <property type="evidence" value="ECO:0007669"/>
    <property type="project" value="TreeGrafter"/>
</dbReference>
<dbReference type="AlphaFoldDB" id="A0A0S8G612"/>
<evidence type="ECO:0000256" key="5">
    <source>
        <dbReference type="PIRSR" id="PIRSR600821-50"/>
    </source>
</evidence>
<dbReference type="GO" id="GO:0009252">
    <property type="term" value="P:peptidoglycan biosynthetic process"/>
    <property type="evidence" value="ECO:0007669"/>
    <property type="project" value="TreeGrafter"/>
</dbReference>
<name>A0A0S8G612_UNCT6</name>
<dbReference type="Proteomes" id="UP000051717">
    <property type="component" value="Unassembled WGS sequence"/>
</dbReference>
<sequence>MTMDLGRTWGEIDLDALAANFRDIRQLIPGETKIMVPVKADAYGHGVGEVARTLVDEGADMFGVASLDEALELRAEGIFLPILILSPAGFGEVTEIIENALACTVTNVPFADRLSRAAVASQRVASVHIEIDTGMGRSGVLPEDAVAFVKQINDLAGLRIEGIFTHFSNAEDADKSFAHDQLERFYRVLGELRETGYNVGICHAANSAALIDLPPSIFDMVRPGLILYGLYPSTSVARRIEARRVMSLKTRVVHVQHLPVGASVSYGRTYRVARPSTIATISVGYGDGYDRAFSNVGRVLVRGKSAPIVGTICMDLTMVDVTEIPGVSVDDEVVLLGTDGNEEITADELARLSGTISYEIIARIGPRVPRVYMRNGEPFKVRTLLGERLVREWGAGA</sequence>
<evidence type="ECO:0000313" key="8">
    <source>
        <dbReference type="EMBL" id="KPK68240.1"/>
    </source>
</evidence>
<reference evidence="8 9" key="1">
    <citation type="journal article" date="2015" name="Microbiome">
        <title>Genomic resolution of linkages in carbon, nitrogen, and sulfur cycling among widespread estuary sediment bacteria.</title>
        <authorList>
            <person name="Baker B.J."/>
            <person name="Lazar C.S."/>
            <person name="Teske A.P."/>
            <person name="Dick G.J."/>
        </authorList>
    </citation>
    <scope>NUCLEOTIDE SEQUENCE [LARGE SCALE GENOMIC DNA]</scope>
    <source>
        <strain evidence="8">SM23_40</strain>
    </source>
</reference>
<dbReference type="Gene3D" id="3.20.20.10">
    <property type="entry name" value="Alanine racemase"/>
    <property type="match status" value="1"/>
</dbReference>
<dbReference type="InterPro" id="IPR000821">
    <property type="entry name" value="Ala_racemase"/>
</dbReference>
<comment type="catalytic activity">
    <reaction evidence="4">
        <text>L-alanine = D-alanine</text>
        <dbReference type="Rhea" id="RHEA:20249"/>
        <dbReference type="ChEBI" id="CHEBI:57416"/>
        <dbReference type="ChEBI" id="CHEBI:57972"/>
        <dbReference type="EC" id="5.1.1.1"/>
    </reaction>
</comment>
<comment type="caution">
    <text evidence="8">The sequence shown here is derived from an EMBL/GenBank/DDBJ whole genome shotgun (WGS) entry which is preliminary data.</text>
</comment>
<comment type="pathway">
    <text evidence="4">Amino-acid biosynthesis; D-alanine biosynthesis; D-alanine from L-alanine: step 1/1.</text>
</comment>
<dbReference type="InterPro" id="IPR029066">
    <property type="entry name" value="PLP-binding_barrel"/>
</dbReference>
<dbReference type="CDD" id="cd00430">
    <property type="entry name" value="PLPDE_III_AR"/>
    <property type="match status" value="1"/>
</dbReference>
<dbReference type="HAMAP" id="MF_01201">
    <property type="entry name" value="Ala_racemase"/>
    <property type="match status" value="1"/>
</dbReference>
<dbReference type="SUPFAM" id="SSF51419">
    <property type="entry name" value="PLP-binding barrel"/>
    <property type="match status" value="1"/>
</dbReference>
<comment type="cofactor">
    <cofactor evidence="1 4 5">
        <name>pyridoxal 5'-phosphate</name>
        <dbReference type="ChEBI" id="CHEBI:597326"/>
    </cofactor>
</comment>
<dbReference type="EC" id="5.1.1.1" evidence="4"/>
<dbReference type="FunFam" id="3.20.20.10:FF:000002">
    <property type="entry name" value="Alanine racemase"/>
    <property type="match status" value="1"/>
</dbReference>
<feature type="binding site" evidence="4 6">
    <location>
        <position position="314"/>
    </location>
    <ligand>
        <name>substrate</name>
    </ligand>
</feature>
<dbReference type="InterPro" id="IPR001608">
    <property type="entry name" value="Ala_racemase_N"/>
</dbReference>
<feature type="active site" description="Proton acceptor; specific for L-alanine" evidence="4">
    <location>
        <position position="266"/>
    </location>
</feature>